<dbReference type="InterPro" id="IPR029071">
    <property type="entry name" value="Ubiquitin-like_domsf"/>
</dbReference>
<dbReference type="AlphaFoldDB" id="A0A6G1Q5F4"/>
<sequence>MSNGSVQVFGPTGAHTWIQMMDINISYLTVKQLKEKAVKNLPCIPGQSEDNVQLTLDGRMLEESTPLFDCKFLPTSTIHLVLKVHGG</sequence>
<dbReference type="Pfam" id="PF00240">
    <property type="entry name" value="ubiquitin"/>
    <property type="match status" value="1"/>
</dbReference>
<protein>
    <recommendedName>
        <fullName evidence="1">Ubiquitin-like domain-containing protein</fullName>
    </recommendedName>
</protein>
<proteinExistence type="predicted"/>
<evidence type="ECO:0000259" key="1">
    <source>
        <dbReference type="PROSITE" id="PS50053"/>
    </source>
</evidence>
<feature type="domain" description="Ubiquitin-like" evidence="1">
    <location>
        <begin position="29"/>
        <end position="87"/>
    </location>
</feature>
<evidence type="ECO:0000313" key="2">
    <source>
        <dbReference type="EMBL" id="KAF3697860.1"/>
    </source>
</evidence>
<gene>
    <name evidence="2" type="ORF">EXN66_Car013541</name>
</gene>
<dbReference type="Proteomes" id="UP000503349">
    <property type="component" value="Chromosome 13"/>
</dbReference>
<name>A0A6G1Q5F4_CHAAH</name>
<reference evidence="2 3" key="1">
    <citation type="submission" date="2019-02" db="EMBL/GenBank/DDBJ databases">
        <title>Opniocepnalus argus genome.</title>
        <authorList>
            <person name="Zhou C."/>
            <person name="Xiao S."/>
        </authorList>
    </citation>
    <scope>NUCLEOTIDE SEQUENCE [LARGE SCALE GENOMIC DNA]</scope>
    <source>
        <strain evidence="2">OARG1902GOOAL</strain>
        <tissue evidence="2">Muscle</tissue>
    </source>
</reference>
<dbReference type="InterPro" id="IPR000626">
    <property type="entry name" value="Ubiquitin-like_dom"/>
</dbReference>
<dbReference type="Gene3D" id="3.10.20.90">
    <property type="entry name" value="Phosphatidylinositol 3-kinase Catalytic Subunit, Chain A, domain 1"/>
    <property type="match status" value="1"/>
</dbReference>
<dbReference type="EMBL" id="CM015724">
    <property type="protein sequence ID" value="KAF3697860.1"/>
    <property type="molecule type" value="Genomic_DNA"/>
</dbReference>
<evidence type="ECO:0000313" key="3">
    <source>
        <dbReference type="Proteomes" id="UP000503349"/>
    </source>
</evidence>
<dbReference type="SUPFAM" id="SSF54236">
    <property type="entry name" value="Ubiquitin-like"/>
    <property type="match status" value="1"/>
</dbReference>
<accession>A0A6G1Q5F4</accession>
<dbReference type="CDD" id="cd17039">
    <property type="entry name" value="Ubl_ubiquitin_like"/>
    <property type="match status" value="1"/>
</dbReference>
<dbReference type="PROSITE" id="PS50053">
    <property type="entry name" value="UBIQUITIN_2"/>
    <property type="match status" value="1"/>
</dbReference>
<organism evidence="2 3">
    <name type="scientific">Channa argus</name>
    <name type="common">Northern snakehead</name>
    <name type="synonym">Ophicephalus argus</name>
    <dbReference type="NCBI Taxonomy" id="215402"/>
    <lineage>
        <taxon>Eukaryota</taxon>
        <taxon>Metazoa</taxon>
        <taxon>Chordata</taxon>
        <taxon>Craniata</taxon>
        <taxon>Vertebrata</taxon>
        <taxon>Euteleostomi</taxon>
        <taxon>Actinopterygii</taxon>
        <taxon>Neopterygii</taxon>
        <taxon>Teleostei</taxon>
        <taxon>Neoteleostei</taxon>
        <taxon>Acanthomorphata</taxon>
        <taxon>Anabantaria</taxon>
        <taxon>Anabantiformes</taxon>
        <taxon>Channoidei</taxon>
        <taxon>Channidae</taxon>
        <taxon>Channa</taxon>
    </lineage>
</organism>
<keyword evidence="3" id="KW-1185">Reference proteome</keyword>
<reference evidence="3" key="2">
    <citation type="submission" date="2019-02" db="EMBL/GenBank/DDBJ databases">
        <title>Opniocepnalus argus Var Kimnra genome.</title>
        <authorList>
            <person name="Zhou C."/>
            <person name="Xiao S."/>
        </authorList>
    </citation>
    <scope>NUCLEOTIDE SEQUENCE [LARGE SCALE GENOMIC DNA]</scope>
</reference>